<dbReference type="RefSeq" id="WP_262598443.1">
    <property type="nucleotide sequence ID" value="NZ_CP103300.1"/>
</dbReference>
<comment type="function">
    <text evidence="2">Antitoxin component of a type II toxin-antitoxin (TA) system.</text>
</comment>
<evidence type="ECO:0000313" key="3">
    <source>
        <dbReference type="EMBL" id="UYM16137.1"/>
    </source>
</evidence>
<dbReference type="Gene3D" id="3.40.1620.10">
    <property type="entry name" value="YefM-like domain"/>
    <property type="match status" value="1"/>
</dbReference>
<organism evidence="3 4">
    <name type="scientific">Endozoicomonas euniceicola</name>
    <dbReference type="NCBI Taxonomy" id="1234143"/>
    <lineage>
        <taxon>Bacteria</taxon>
        <taxon>Pseudomonadati</taxon>
        <taxon>Pseudomonadota</taxon>
        <taxon>Gammaproteobacteria</taxon>
        <taxon>Oceanospirillales</taxon>
        <taxon>Endozoicomonadaceae</taxon>
        <taxon>Endozoicomonas</taxon>
    </lineage>
</organism>
<dbReference type="SUPFAM" id="SSF143120">
    <property type="entry name" value="YefM-like"/>
    <property type="match status" value="1"/>
</dbReference>
<gene>
    <name evidence="3" type="ORF">NX720_25615</name>
</gene>
<evidence type="ECO:0000256" key="2">
    <source>
        <dbReference type="RuleBase" id="RU362080"/>
    </source>
</evidence>
<dbReference type="Pfam" id="PF02604">
    <property type="entry name" value="PhdYeFM_antitox"/>
    <property type="match status" value="1"/>
</dbReference>
<sequence length="69" mass="7851">MNVISYSEARHTIIHRRDGDDAVVMSLESYNNLMENLHLMSSPNNIRHINESIAQIKAGQTEEKGLIDE</sequence>
<reference evidence="3" key="1">
    <citation type="submission" date="2022-10" db="EMBL/GenBank/DDBJ databases">
        <title>Completed Genome Sequence of two octocoral isolated bacterium, Endozoicomonas euniceicola EF212T and Endozoicomonas gorgoniicola PS125T.</title>
        <authorList>
            <person name="Chiou Y.-J."/>
            <person name="Chen Y.-H."/>
        </authorList>
    </citation>
    <scope>NUCLEOTIDE SEQUENCE</scope>
    <source>
        <strain evidence="3">EF212</strain>
    </source>
</reference>
<dbReference type="InterPro" id="IPR006442">
    <property type="entry name" value="Antitoxin_Phd/YefM"/>
</dbReference>
<evidence type="ECO:0000256" key="1">
    <source>
        <dbReference type="ARBA" id="ARBA00009981"/>
    </source>
</evidence>
<dbReference type="InterPro" id="IPR036165">
    <property type="entry name" value="YefM-like_sf"/>
</dbReference>
<proteinExistence type="inferred from homology"/>
<dbReference type="EMBL" id="CP103300">
    <property type="protein sequence ID" value="UYM16137.1"/>
    <property type="molecule type" value="Genomic_DNA"/>
</dbReference>
<protein>
    <recommendedName>
        <fullName evidence="2">Antitoxin</fullName>
    </recommendedName>
</protein>
<dbReference type="Proteomes" id="UP001163255">
    <property type="component" value="Chromosome"/>
</dbReference>
<comment type="similarity">
    <text evidence="1 2">Belongs to the phD/YefM antitoxin family.</text>
</comment>
<name>A0ABY6GTP4_9GAMM</name>
<evidence type="ECO:0000313" key="4">
    <source>
        <dbReference type="Proteomes" id="UP001163255"/>
    </source>
</evidence>
<accession>A0ABY6GTP4</accession>
<keyword evidence="4" id="KW-1185">Reference proteome</keyword>